<dbReference type="EMBL" id="JAUTXU010000050">
    <property type="protein sequence ID" value="KAK3715309.1"/>
    <property type="molecule type" value="Genomic_DNA"/>
</dbReference>
<proteinExistence type="predicted"/>
<organism evidence="1 2">
    <name type="scientific">Vermiconidia calcicola</name>
    <dbReference type="NCBI Taxonomy" id="1690605"/>
    <lineage>
        <taxon>Eukaryota</taxon>
        <taxon>Fungi</taxon>
        <taxon>Dikarya</taxon>
        <taxon>Ascomycota</taxon>
        <taxon>Pezizomycotina</taxon>
        <taxon>Dothideomycetes</taxon>
        <taxon>Dothideomycetidae</taxon>
        <taxon>Mycosphaerellales</taxon>
        <taxon>Extremaceae</taxon>
        <taxon>Vermiconidia</taxon>
    </lineage>
</organism>
<reference evidence="1" key="1">
    <citation type="submission" date="2023-07" db="EMBL/GenBank/DDBJ databases">
        <title>Black Yeasts Isolated from many extreme environments.</title>
        <authorList>
            <person name="Coleine C."/>
            <person name="Stajich J.E."/>
            <person name="Selbmann L."/>
        </authorList>
    </citation>
    <scope>NUCLEOTIDE SEQUENCE</scope>
    <source>
        <strain evidence="1">CCFEE 5714</strain>
    </source>
</reference>
<sequence>MPTLDQPGPSSSNPKRKHTEPEPGRETANKRSRVATPAEDKAPFEHPLRPYCPKEHQSVNVALDYLFALDTNHKLFDHNVGNVLDWIDDQGYLFTSLQTALDIVITNTKKKGEEARDGVRRDHIIKRLKEGWANKVIQYLATSLDGEYGEFATTHATFTAFEKTDRYKIELNITPVYQVEDSDNDDDGDGDSDEEIKQEEHNADTQASGSDSDDEVREDSGVQSDDHTPEITTPRARGKAVRYPQIVSPENYLSIDLHSKIHGTLAQLPPDAKTGPELEAILRSGLHSNGFLEVSKYGRTVWIVEYASAQLAVSATTARIDFHGATFELCPFKRKSAAFFVSRKLPDNLDLHAAVEGLSSLFPTDYFRAQWRLSERERSGRNGTLLVEFGKFTDIEYFYLDVPQARRGPWRATFNACQTRDDCNICEAPDHPMVTCPLFKTVPRRT</sequence>
<protein>
    <submittedName>
        <fullName evidence="1">Uncharacterized protein</fullName>
    </submittedName>
</protein>
<evidence type="ECO:0000313" key="1">
    <source>
        <dbReference type="EMBL" id="KAK3715309.1"/>
    </source>
</evidence>
<accession>A0ACC3NEQ8</accession>
<comment type="caution">
    <text evidence="1">The sequence shown here is derived from an EMBL/GenBank/DDBJ whole genome shotgun (WGS) entry which is preliminary data.</text>
</comment>
<gene>
    <name evidence="1" type="ORF">LTR37_007276</name>
</gene>
<name>A0ACC3NEQ8_9PEZI</name>
<dbReference type="Proteomes" id="UP001281147">
    <property type="component" value="Unassembled WGS sequence"/>
</dbReference>
<evidence type="ECO:0000313" key="2">
    <source>
        <dbReference type="Proteomes" id="UP001281147"/>
    </source>
</evidence>
<keyword evidence="2" id="KW-1185">Reference proteome</keyword>